<feature type="transmembrane region" description="Helical" evidence="2">
    <location>
        <begin position="242"/>
        <end position="263"/>
    </location>
</feature>
<feature type="transmembrane region" description="Helical" evidence="2">
    <location>
        <begin position="213"/>
        <end position="236"/>
    </location>
</feature>
<proteinExistence type="predicted"/>
<dbReference type="Pfam" id="PF20152">
    <property type="entry name" value="DUF6534"/>
    <property type="match status" value="1"/>
</dbReference>
<evidence type="ECO:0000259" key="3">
    <source>
        <dbReference type="Pfam" id="PF20152"/>
    </source>
</evidence>
<feature type="transmembrane region" description="Helical" evidence="2">
    <location>
        <begin position="125"/>
        <end position="150"/>
    </location>
</feature>
<feature type="transmembrane region" description="Helical" evidence="2">
    <location>
        <begin position="92"/>
        <end position="113"/>
    </location>
</feature>
<keyword evidence="5" id="KW-1185">Reference proteome</keyword>
<dbReference type="InterPro" id="IPR045339">
    <property type="entry name" value="DUF6534"/>
</dbReference>
<keyword evidence="2" id="KW-0472">Membrane</keyword>
<protein>
    <recommendedName>
        <fullName evidence="3">DUF6534 domain-containing protein</fullName>
    </recommendedName>
</protein>
<feature type="transmembrane region" description="Helical" evidence="2">
    <location>
        <begin position="53"/>
        <end position="72"/>
    </location>
</feature>
<evidence type="ECO:0000313" key="5">
    <source>
        <dbReference type="Proteomes" id="UP000799118"/>
    </source>
</evidence>
<dbReference type="AlphaFoldDB" id="A0A6A4H6F0"/>
<evidence type="ECO:0000256" key="1">
    <source>
        <dbReference type="SAM" id="MobiDB-lite"/>
    </source>
</evidence>
<dbReference type="EMBL" id="ML769585">
    <property type="protein sequence ID" value="KAE9392914.1"/>
    <property type="molecule type" value="Genomic_DNA"/>
</dbReference>
<gene>
    <name evidence="4" type="ORF">BT96DRAFT_258585</name>
</gene>
<feature type="transmembrane region" description="Helical" evidence="2">
    <location>
        <begin position="165"/>
        <end position="187"/>
    </location>
</feature>
<feature type="transmembrane region" description="Helical" evidence="2">
    <location>
        <begin position="20"/>
        <end position="41"/>
    </location>
</feature>
<evidence type="ECO:0000313" key="4">
    <source>
        <dbReference type="EMBL" id="KAE9392914.1"/>
    </source>
</evidence>
<feature type="compositionally biased region" description="Polar residues" evidence="1">
    <location>
        <begin position="326"/>
        <end position="335"/>
    </location>
</feature>
<sequence>MSSLSAAEQAQINISLGGVVVSNCLSYLTMGIVLCATWTYFIKFPKDLWRFKVLVILCVSMCICDTIATGMWTYDWAVANYANPAALAFTHWAAPVEGFLFGSCGLAVQLFYAWRVWVMSMKRNWILPVMIGCLSISSWCMICWIVHIIATHKLIADLILFQSEVYIWLGGSVGADVLITGSMIYYLDLRFRIELQQSQAETGYRAPQRFRRIIVRTVECNILSLVAQAFGVGMFGHRNVGLYYFLTDMTFTKVSTFSLLVSLHCRRSDNGIETSYGGFSSSRARRCRVRCYRNRRISQPSTRISVIQQDLNGEWQQKKGPAFNPNALTPDSTYN</sequence>
<reference evidence="4" key="1">
    <citation type="journal article" date="2019" name="Environ. Microbiol.">
        <title>Fungal ecological strategies reflected in gene transcription - a case study of two litter decomposers.</title>
        <authorList>
            <person name="Barbi F."/>
            <person name="Kohler A."/>
            <person name="Barry K."/>
            <person name="Baskaran P."/>
            <person name="Daum C."/>
            <person name="Fauchery L."/>
            <person name="Ihrmark K."/>
            <person name="Kuo A."/>
            <person name="LaButti K."/>
            <person name="Lipzen A."/>
            <person name="Morin E."/>
            <person name="Grigoriev I.V."/>
            <person name="Henrissat B."/>
            <person name="Lindahl B."/>
            <person name="Martin F."/>
        </authorList>
    </citation>
    <scope>NUCLEOTIDE SEQUENCE</scope>
    <source>
        <strain evidence="4">JB14</strain>
    </source>
</reference>
<dbReference type="Proteomes" id="UP000799118">
    <property type="component" value="Unassembled WGS sequence"/>
</dbReference>
<dbReference type="OrthoDB" id="2907833at2759"/>
<feature type="domain" description="DUF6534" evidence="3">
    <location>
        <begin position="172"/>
        <end position="268"/>
    </location>
</feature>
<keyword evidence="2" id="KW-0812">Transmembrane</keyword>
<organism evidence="4 5">
    <name type="scientific">Gymnopus androsaceus JB14</name>
    <dbReference type="NCBI Taxonomy" id="1447944"/>
    <lineage>
        <taxon>Eukaryota</taxon>
        <taxon>Fungi</taxon>
        <taxon>Dikarya</taxon>
        <taxon>Basidiomycota</taxon>
        <taxon>Agaricomycotina</taxon>
        <taxon>Agaricomycetes</taxon>
        <taxon>Agaricomycetidae</taxon>
        <taxon>Agaricales</taxon>
        <taxon>Marasmiineae</taxon>
        <taxon>Omphalotaceae</taxon>
        <taxon>Gymnopus</taxon>
    </lineage>
</organism>
<accession>A0A6A4H6F0</accession>
<feature type="region of interest" description="Disordered" evidence="1">
    <location>
        <begin position="316"/>
        <end position="335"/>
    </location>
</feature>
<name>A0A6A4H6F0_9AGAR</name>
<dbReference type="PANTHER" id="PTHR40465">
    <property type="entry name" value="CHROMOSOME 1, WHOLE GENOME SHOTGUN SEQUENCE"/>
    <property type="match status" value="1"/>
</dbReference>
<dbReference type="PANTHER" id="PTHR40465:SF1">
    <property type="entry name" value="DUF6534 DOMAIN-CONTAINING PROTEIN"/>
    <property type="match status" value="1"/>
</dbReference>
<evidence type="ECO:0000256" key="2">
    <source>
        <dbReference type="SAM" id="Phobius"/>
    </source>
</evidence>
<keyword evidence="2" id="KW-1133">Transmembrane helix</keyword>